<reference evidence="1" key="1">
    <citation type="submission" date="2010-05" db="EMBL/GenBank/DDBJ databases">
        <title>The Genome Sequence of Magnaporthe poae strain ATCC 64411.</title>
        <authorList>
            <consortium name="The Broad Institute Genome Sequencing Platform"/>
            <consortium name="Broad Institute Genome Sequencing Center for Infectious Disease"/>
            <person name="Ma L.-J."/>
            <person name="Dead R."/>
            <person name="Young S."/>
            <person name="Zeng Q."/>
            <person name="Koehrsen M."/>
            <person name="Alvarado L."/>
            <person name="Berlin A."/>
            <person name="Chapman S.B."/>
            <person name="Chen Z."/>
            <person name="Freedman E."/>
            <person name="Gellesch M."/>
            <person name="Goldberg J."/>
            <person name="Griggs A."/>
            <person name="Gujja S."/>
            <person name="Heilman E.R."/>
            <person name="Heiman D."/>
            <person name="Hepburn T."/>
            <person name="Howarth C."/>
            <person name="Jen D."/>
            <person name="Larson L."/>
            <person name="Mehta T."/>
            <person name="Neiman D."/>
            <person name="Pearson M."/>
            <person name="Roberts A."/>
            <person name="Saif S."/>
            <person name="Shea T."/>
            <person name="Shenoy N."/>
            <person name="Sisk P."/>
            <person name="Stolte C."/>
            <person name="Sykes S."/>
            <person name="Walk T."/>
            <person name="White J."/>
            <person name="Yandava C."/>
            <person name="Haas B."/>
            <person name="Nusbaum C."/>
            <person name="Birren B."/>
        </authorList>
    </citation>
    <scope>NUCLEOTIDE SEQUENCE</scope>
    <source>
        <strain evidence="1">ATCC 64411</strain>
    </source>
</reference>
<dbReference type="AlphaFoldDB" id="A0A0H2U5F0"/>
<dbReference type="EMBL" id="GL876976">
    <property type="protein sequence ID" value="KLU91072.1"/>
    <property type="molecule type" value="Genomic_DNA"/>
</dbReference>
<name>A0A0H2U5F0_MAGP6</name>
<reference evidence="1" key="2">
    <citation type="submission" date="2011-03" db="EMBL/GenBank/DDBJ databases">
        <title>Annotation of Magnaporthe poae ATCC 64411.</title>
        <authorList>
            <person name="Ma L.-J."/>
            <person name="Dead R."/>
            <person name="Young S.K."/>
            <person name="Zeng Q."/>
            <person name="Gargeya S."/>
            <person name="Fitzgerald M."/>
            <person name="Haas B."/>
            <person name="Abouelleil A."/>
            <person name="Alvarado L."/>
            <person name="Arachchi H.M."/>
            <person name="Berlin A."/>
            <person name="Brown A."/>
            <person name="Chapman S.B."/>
            <person name="Chen Z."/>
            <person name="Dunbar C."/>
            <person name="Freedman E."/>
            <person name="Gearin G."/>
            <person name="Gellesch M."/>
            <person name="Goldberg J."/>
            <person name="Griggs A."/>
            <person name="Gujja S."/>
            <person name="Heiman D."/>
            <person name="Howarth C."/>
            <person name="Larson L."/>
            <person name="Lui A."/>
            <person name="MacDonald P.J.P."/>
            <person name="Mehta T."/>
            <person name="Montmayeur A."/>
            <person name="Murphy C."/>
            <person name="Neiman D."/>
            <person name="Pearson M."/>
            <person name="Priest M."/>
            <person name="Roberts A."/>
            <person name="Saif S."/>
            <person name="Shea T."/>
            <person name="Shenoy N."/>
            <person name="Sisk P."/>
            <person name="Stolte C."/>
            <person name="Sykes S."/>
            <person name="Yandava C."/>
            <person name="Wortman J."/>
            <person name="Nusbaum C."/>
            <person name="Birren B."/>
        </authorList>
    </citation>
    <scope>NUCLEOTIDE SEQUENCE</scope>
    <source>
        <strain evidence="1">ATCC 64411</strain>
    </source>
</reference>
<sequence length="166" mass="18481">MSATMDDIPEELIDEIVPYLGYTKDFYGEKLRRIGALATVSAKWQRVIERQTFKHLEVSAGIKDGDDGDLSVLERAVLSNPRRRSYVHFLQLTIPIPDFSHHPDLKQFFIESRVGAGLARLFAGLASAEAQAETDGQPMSGIELQVMPSMGVRCQERSGSGRESTR</sequence>
<feature type="non-terminal residue" evidence="1">
    <location>
        <position position="166"/>
    </location>
</feature>
<dbReference type="OrthoDB" id="5333491at2759"/>
<accession>A0A0H2U5F0</accession>
<gene>
    <name evidence="1" type="ORF">MAPG_09595</name>
</gene>
<evidence type="ECO:0000313" key="1">
    <source>
        <dbReference type="EMBL" id="KLU91072.1"/>
    </source>
</evidence>
<protein>
    <submittedName>
        <fullName evidence="1">Uncharacterized protein</fullName>
    </submittedName>
</protein>
<dbReference type="VEuPathDB" id="FungiDB:MAPG_09595"/>
<organism evidence="1">
    <name type="scientific">Magnaporthiopsis poae (strain ATCC 64411 / 73-15)</name>
    <name type="common">Kentucky bluegrass fungus</name>
    <name type="synonym">Magnaporthe poae</name>
    <dbReference type="NCBI Taxonomy" id="644358"/>
    <lineage>
        <taxon>Eukaryota</taxon>
        <taxon>Fungi</taxon>
        <taxon>Dikarya</taxon>
        <taxon>Ascomycota</taxon>
        <taxon>Pezizomycotina</taxon>
        <taxon>Sordariomycetes</taxon>
        <taxon>Sordariomycetidae</taxon>
        <taxon>Magnaporthales</taxon>
        <taxon>Magnaporthaceae</taxon>
        <taxon>Magnaporthiopsis</taxon>
    </lineage>
</organism>
<proteinExistence type="predicted"/>